<dbReference type="GO" id="GO:0020037">
    <property type="term" value="F:heme binding"/>
    <property type="evidence" value="ECO:0007669"/>
    <property type="project" value="InterPro"/>
</dbReference>
<protein>
    <submittedName>
        <fullName evidence="6">Cytochrome c</fullName>
    </submittedName>
</protein>
<dbReference type="AlphaFoldDB" id="A0AAE3WEA6"/>
<keyword evidence="1 4" id="KW-0349">Heme</keyword>
<dbReference type="Gene3D" id="1.10.760.10">
    <property type="entry name" value="Cytochrome c-like domain"/>
    <property type="match status" value="1"/>
</dbReference>
<name>A0AAE3WEA6_9RHOB</name>
<dbReference type="GO" id="GO:0009055">
    <property type="term" value="F:electron transfer activity"/>
    <property type="evidence" value="ECO:0007669"/>
    <property type="project" value="InterPro"/>
</dbReference>
<dbReference type="InterPro" id="IPR009056">
    <property type="entry name" value="Cyt_c-like_dom"/>
</dbReference>
<reference evidence="6" key="1">
    <citation type="submission" date="2022-07" db="EMBL/GenBank/DDBJ databases">
        <authorList>
            <person name="Otstavnykh N."/>
            <person name="Isaeva M."/>
            <person name="Bystritskaya E."/>
        </authorList>
    </citation>
    <scope>NUCLEOTIDE SEQUENCE</scope>
    <source>
        <strain evidence="6">KCTC 52189</strain>
    </source>
</reference>
<accession>A0AAE3WEA6</accession>
<organism evidence="6 7">
    <name type="scientific">Marimonas arenosa</name>
    <dbReference type="NCBI Taxonomy" id="1795305"/>
    <lineage>
        <taxon>Bacteria</taxon>
        <taxon>Pseudomonadati</taxon>
        <taxon>Pseudomonadota</taxon>
        <taxon>Alphaproteobacteria</taxon>
        <taxon>Rhodobacterales</taxon>
        <taxon>Paracoccaceae</taxon>
        <taxon>Marimonas</taxon>
    </lineage>
</organism>
<proteinExistence type="predicted"/>
<dbReference type="SUPFAM" id="SSF46626">
    <property type="entry name" value="Cytochrome c"/>
    <property type="match status" value="1"/>
</dbReference>
<evidence type="ECO:0000256" key="2">
    <source>
        <dbReference type="ARBA" id="ARBA00022723"/>
    </source>
</evidence>
<feature type="domain" description="Cytochrome c" evidence="5">
    <location>
        <begin position="117"/>
        <end position="215"/>
    </location>
</feature>
<comment type="caution">
    <text evidence="6">The sequence shown here is derived from an EMBL/GenBank/DDBJ whole genome shotgun (WGS) entry which is preliminary data.</text>
</comment>
<sequence length="226" mass="24829">MAIAMPPEMTDSGFAQHLLPRFKFRHRIALDPVAPDSAAELAFRREDGVGEAILIGRDGTVYRLVFAPDSATGRKFADWLRSGPGQKTLESFPKDGPPLFTLFEAPAEQKVEAAPTGDVALGSELALLHCGRCHVVDKRNRMGGIGSTPSFGALRARANWHDLFLKFWVEPPHPSFTLIPGMTEEFTDSRPARIHPVKLSDIEVNAIIAFIATMKPKDLGAPIRYD</sequence>
<keyword evidence="2 4" id="KW-0479">Metal-binding</keyword>
<dbReference type="InterPro" id="IPR036909">
    <property type="entry name" value="Cyt_c-like_dom_sf"/>
</dbReference>
<dbReference type="Pfam" id="PF00034">
    <property type="entry name" value="Cytochrom_C"/>
    <property type="match status" value="1"/>
</dbReference>
<evidence type="ECO:0000256" key="1">
    <source>
        <dbReference type="ARBA" id="ARBA00022617"/>
    </source>
</evidence>
<evidence type="ECO:0000259" key="5">
    <source>
        <dbReference type="PROSITE" id="PS51007"/>
    </source>
</evidence>
<evidence type="ECO:0000256" key="4">
    <source>
        <dbReference type="PROSITE-ProRule" id="PRU00433"/>
    </source>
</evidence>
<dbReference type="EMBL" id="JANHAX010000004">
    <property type="protein sequence ID" value="MDQ2091137.1"/>
    <property type="molecule type" value="Genomic_DNA"/>
</dbReference>
<dbReference type="PROSITE" id="PS51007">
    <property type="entry name" value="CYTC"/>
    <property type="match status" value="1"/>
</dbReference>
<keyword evidence="7" id="KW-1185">Reference proteome</keyword>
<reference evidence="6" key="2">
    <citation type="submission" date="2023-02" db="EMBL/GenBank/DDBJ databases">
        <title>'Rhodoalgimonas zhirmunskyi' gen. nov., isolated from a red alga.</title>
        <authorList>
            <person name="Nedashkovskaya O.I."/>
            <person name="Otstavnykh N.Y."/>
            <person name="Bystritskaya E.P."/>
            <person name="Balabanova L.A."/>
            <person name="Isaeva M.P."/>
        </authorList>
    </citation>
    <scope>NUCLEOTIDE SEQUENCE</scope>
    <source>
        <strain evidence="6">KCTC 52189</strain>
    </source>
</reference>
<keyword evidence="3 4" id="KW-0408">Iron</keyword>
<dbReference type="Proteomes" id="UP001226762">
    <property type="component" value="Unassembled WGS sequence"/>
</dbReference>
<gene>
    <name evidence="6" type="ORF">NO357_14625</name>
</gene>
<dbReference type="GO" id="GO:0046872">
    <property type="term" value="F:metal ion binding"/>
    <property type="evidence" value="ECO:0007669"/>
    <property type="project" value="UniProtKB-KW"/>
</dbReference>
<evidence type="ECO:0000313" key="7">
    <source>
        <dbReference type="Proteomes" id="UP001226762"/>
    </source>
</evidence>
<evidence type="ECO:0000256" key="3">
    <source>
        <dbReference type="ARBA" id="ARBA00023004"/>
    </source>
</evidence>
<evidence type="ECO:0000313" key="6">
    <source>
        <dbReference type="EMBL" id="MDQ2091137.1"/>
    </source>
</evidence>